<dbReference type="InterPro" id="IPR011545">
    <property type="entry name" value="DEAD/DEAH_box_helicase_dom"/>
</dbReference>
<dbReference type="PROSITE" id="PS51192">
    <property type="entry name" value="HELICASE_ATP_BIND_1"/>
    <property type="match status" value="1"/>
</dbReference>
<feature type="non-terminal residue" evidence="11">
    <location>
        <position position="1"/>
    </location>
</feature>
<sequence length="660" mass="73522">MARQTAHNLEDKPRTQDVFVNEDVDFTGMLLSESILEGLHKSGFIKPSPIQLKAIPLGRCGFDLIMQAKSGTGKTCVFTIVALEMLLLNSKGLQVLILAPTREIAVQIKDVIESIGCEMKGLKVESFIGGLPFKEDKKKIECCHIAVGAPGRVKHLIENDVMKTDSIRLFVLDEADKLMESSFQNDINYIFSKLPSSKQIIASSATYPGELEEFLSRYMRCPTHVSSGPKVPILLGLKQFVSVVKPHLNTMVQVKYKVKELLRIISSVPFKQCLVFSNYQTRAQSICNELVSLGWAAIWVTGAQNQQDRLEAVASLREYRCRILLSTDLTARGIDAENVNLVINLDVPQNGPTYLHRIGRAGRYGSYGIAISIVADGSEMTQFKKVLGSIGNAVNVSKLPNNIPTDLWNCNLSGFEQIEVIANSENVKHEAFNTIKTEHTGAINKTVKTNLHINKMNKNKHKKNKTETTSTLTQTKVDTYCESFDNLIKELETFDMGSNAKSNEGLKLVEKTDTETEVSSDLCGILQENISFTVDKLGKEIENWNCLDLLKHLAKGNSWPEQSFGGKSAKKAQPSCQCIDNPMDEAGPSGETVMSRKKFKELPIYIAENHNEVLPFIYRCMGSRHLPLEGNTIVHLDSHPDMLIPKDMSADTVWDKHELF</sequence>
<dbReference type="PANTHER" id="PTHR47959:SF1">
    <property type="entry name" value="ATP-DEPENDENT RNA HELICASE DBPA"/>
    <property type="match status" value="1"/>
</dbReference>
<evidence type="ECO:0000256" key="4">
    <source>
        <dbReference type="ARBA" id="ARBA00022806"/>
    </source>
</evidence>
<evidence type="ECO:0000256" key="7">
    <source>
        <dbReference type="RuleBase" id="RU000492"/>
    </source>
</evidence>
<reference evidence="11" key="1">
    <citation type="journal article" date="2023" name="IScience">
        <title>Live-bearing cockroach genome reveals convergent evolutionary mechanisms linked to viviparity in insects and beyond.</title>
        <authorList>
            <person name="Fouks B."/>
            <person name="Harrison M.C."/>
            <person name="Mikhailova A.A."/>
            <person name="Marchal E."/>
            <person name="English S."/>
            <person name="Carruthers M."/>
            <person name="Jennings E.C."/>
            <person name="Chiamaka E.L."/>
            <person name="Frigard R.A."/>
            <person name="Pippel M."/>
            <person name="Attardo G.M."/>
            <person name="Benoit J.B."/>
            <person name="Bornberg-Bauer E."/>
            <person name="Tobe S.S."/>
        </authorList>
    </citation>
    <scope>NUCLEOTIDE SEQUENCE</scope>
    <source>
        <strain evidence="11">Stay&amp;Tobe</strain>
    </source>
</reference>
<evidence type="ECO:0000256" key="3">
    <source>
        <dbReference type="ARBA" id="ARBA00022801"/>
    </source>
</evidence>
<organism evidence="11 12">
    <name type="scientific">Diploptera punctata</name>
    <name type="common">Pacific beetle cockroach</name>
    <dbReference type="NCBI Taxonomy" id="6984"/>
    <lineage>
        <taxon>Eukaryota</taxon>
        <taxon>Metazoa</taxon>
        <taxon>Ecdysozoa</taxon>
        <taxon>Arthropoda</taxon>
        <taxon>Hexapoda</taxon>
        <taxon>Insecta</taxon>
        <taxon>Pterygota</taxon>
        <taxon>Neoptera</taxon>
        <taxon>Polyneoptera</taxon>
        <taxon>Dictyoptera</taxon>
        <taxon>Blattodea</taxon>
        <taxon>Blaberoidea</taxon>
        <taxon>Blaberidae</taxon>
        <taxon>Diplopterinae</taxon>
        <taxon>Diploptera</taxon>
    </lineage>
</organism>
<feature type="short sequence motif" description="Q motif" evidence="6">
    <location>
        <begin position="24"/>
        <end position="52"/>
    </location>
</feature>
<feature type="domain" description="DEAD-box RNA helicase Q" evidence="10">
    <location>
        <begin position="24"/>
        <end position="52"/>
    </location>
</feature>
<dbReference type="PANTHER" id="PTHR47959">
    <property type="entry name" value="ATP-DEPENDENT RNA HELICASE RHLE-RELATED"/>
    <property type="match status" value="1"/>
</dbReference>
<dbReference type="GO" id="GO:0005829">
    <property type="term" value="C:cytosol"/>
    <property type="evidence" value="ECO:0007669"/>
    <property type="project" value="TreeGrafter"/>
</dbReference>
<dbReference type="Pfam" id="PF00271">
    <property type="entry name" value="Helicase_C"/>
    <property type="match status" value="1"/>
</dbReference>
<accession>A0AAD8AK87</accession>
<dbReference type="InterPro" id="IPR024131">
    <property type="entry name" value="UPF0489"/>
</dbReference>
<dbReference type="GO" id="GO:0003724">
    <property type="term" value="F:RNA helicase activity"/>
    <property type="evidence" value="ECO:0007669"/>
    <property type="project" value="UniProtKB-EC"/>
</dbReference>
<dbReference type="Gene3D" id="3.40.50.300">
    <property type="entry name" value="P-loop containing nucleotide triphosphate hydrolases"/>
    <property type="match status" value="2"/>
</dbReference>
<feature type="domain" description="Helicase ATP-binding" evidence="8">
    <location>
        <begin position="55"/>
        <end position="225"/>
    </location>
</feature>
<dbReference type="InterPro" id="IPR014001">
    <property type="entry name" value="Helicase_ATP-bd"/>
</dbReference>
<proteinExistence type="inferred from homology"/>
<feature type="domain" description="Helicase C-terminal" evidence="9">
    <location>
        <begin position="257"/>
        <end position="407"/>
    </location>
</feature>
<dbReference type="GO" id="GO:0016787">
    <property type="term" value="F:hydrolase activity"/>
    <property type="evidence" value="ECO:0007669"/>
    <property type="project" value="UniProtKB-KW"/>
</dbReference>
<dbReference type="InterPro" id="IPR014014">
    <property type="entry name" value="RNA_helicase_DEAD_Q_motif"/>
</dbReference>
<evidence type="ECO:0000259" key="8">
    <source>
        <dbReference type="PROSITE" id="PS51192"/>
    </source>
</evidence>
<gene>
    <name evidence="11" type="ORF">L9F63_010297</name>
</gene>
<dbReference type="InterPro" id="IPR027417">
    <property type="entry name" value="P-loop_NTPase"/>
</dbReference>
<keyword evidence="2 7" id="KW-0547">Nucleotide-binding</keyword>
<keyword evidence="5 7" id="KW-0067">ATP-binding</keyword>
<comment type="similarity">
    <text evidence="7">Belongs to the DEAD box helicase family.</text>
</comment>
<dbReference type="PROSITE" id="PS00039">
    <property type="entry name" value="DEAD_ATP_HELICASE"/>
    <property type="match status" value="1"/>
</dbReference>
<evidence type="ECO:0000313" key="11">
    <source>
        <dbReference type="EMBL" id="KAJ9599213.1"/>
    </source>
</evidence>
<comment type="caution">
    <text evidence="11">The sequence shown here is derived from an EMBL/GenBank/DDBJ whole genome shotgun (WGS) entry which is preliminary data.</text>
</comment>
<dbReference type="GO" id="GO:0003676">
    <property type="term" value="F:nucleic acid binding"/>
    <property type="evidence" value="ECO:0007669"/>
    <property type="project" value="InterPro"/>
</dbReference>
<dbReference type="PROSITE" id="PS51195">
    <property type="entry name" value="Q_MOTIF"/>
    <property type="match status" value="1"/>
</dbReference>
<dbReference type="EMBL" id="JASPKZ010000827">
    <property type="protein sequence ID" value="KAJ9599213.1"/>
    <property type="molecule type" value="Genomic_DNA"/>
</dbReference>
<evidence type="ECO:0000256" key="1">
    <source>
        <dbReference type="ARBA" id="ARBA00012552"/>
    </source>
</evidence>
<evidence type="ECO:0000313" key="12">
    <source>
        <dbReference type="Proteomes" id="UP001233999"/>
    </source>
</evidence>
<dbReference type="AlphaFoldDB" id="A0AAD8AK87"/>
<keyword evidence="3 7" id="KW-0378">Hydrolase</keyword>
<dbReference type="SUPFAM" id="SSF52540">
    <property type="entry name" value="P-loop containing nucleoside triphosphate hydrolases"/>
    <property type="match status" value="1"/>
</dbReference>
<dbReference type="InterPro" id="IPR050079">
    <property type="entry name" value="DEAD_box_RNA_helicase"/>
</dbReference>
<evidence type="ECO:0000256" key="2">
    <source>
        <dbReference type="ARBA" id="ARBA00022741"/>
    </source>
</evidence>
<reference evidence="11" key="2">
    <citation type="submission" date="2023-05" db="EMBL/GenBank/DDBJ databases">
        <authorList>
            <person name="Fouks B."/>
        </authorList>
    </citation>
    <scope>NUCLEOTIDE SEQUENCE</scope>
    <source>
        <strain evidence="11">Stay&amp;Tobe</strain>
        <tissue evidence="11">Testes</tissue>
    </source>
</reference>
<dbReference type="PROSITE" id="PS51194">
    <property type="entry name" value="HELICASE_CTER"/>
    <property type="match status" value="1"/>
</dbReference>
<keyword evidence="4 7" id="KW-0347">Helicase</keyword>
<protein>
    <recommendedName>
        <fullName evidence="1">RNA helicase</fullName>
        <ecNumber evidence="1">3.6.4.13</ecNumber>
    </recommendedName>
</protein>
<name>A0AAD8AK87_DIPPU</name>
<dbReference type="CDD" id="cd18787">
    <property type="entry name" value="SF2_C_DEAD"/>
    <property type="match status" value="1"/>
</dbReference>
<dbReference type="SMART" id="SM00490">
    <property type="entry name" value="HELICc"/>
    <property type="match status" value="1"/>
</dbReference>
<dbReference type="SMART" id="SM00487">
    <property type="entry name" value="DEXDc"/>
    <property type="match status" value="1"/>
</dbReference>
<dbReference type="Proteomes" id="UP001233999">
    <property type="component" value="Unassembled WGS sequence"/>
</dbReference>
<dbReference type="GO" id="GO:0005524">
    <property type="term" value="F:ATP binding"/>
    <property type="evidence" value="ECO:0007669"/>
    <property type="project" value="UniProtKB-KW"/>
</dbReference>
<dbReference type="Pfam" id="PF00270">
    <property type="entry name" value="DEAD"/>
    <property type="match status" value="1"/>
</dbReference>
<dbReference type="InterPro" id="IPR001650">
    <property type="entry name" value="Helicase_C-like"/>
</dbReference>
<evidence type="ECO:0000259" key="9">
    <source>
        <dbReference type="PROSITE" id="PS51194"/>
    </source>
</evidence>
<dbReference type="InterPro" id="IPR000629">
    <property type="entry name" value="RNA-helicase_DEAD-box_CS"/>
</dbReference>
<dbReference type="Pfam" id="PF12640">
    <property type="entry name" value="UPF0489"/>
    <property type="match status" value="1"/>
</dbReference>
<dbReference type="GO" id="GO:0010468">
    <property type="term" value="P:regulation of gene expression"/>
    <property type="evidence" value="ECO:0007669"/>
    <property type="project" value="UniProtKB-ARBA"/>
</dbReference>
<evidence type="ECO:0000256" key="5">
    <source>
        <dbReference type="ARBA" id="ARBA00022840"/>
    </source>
</evidence>
<dbReference type="EC" id="3.6.4.13" evidence="1"/>
<keyword evidence="12" id="KW-1185">Reference proteome</keyword>
<dbReference type="CDD" id="cd17943">
    <property type="entry name" value="DEADc_DDX20"/>
    <property type="match status" value="1"/>
</dbReference>
<evidence type="ECO:0000259" key="10">
    <source>
        <dbReference type="PROSITE" id="PS51195"/>
    </source>
</evidence>
<evidence type="ECO:0000256" key="6">
    <source>
        <dbReference type="PROSITE-ProRule" id="PRU00552"/>
    </source>
</evidence>